<sequence>MNESLKLSIIIPTYNVEKYITYCIDSLLEQNISKNDYEILIIDDGSTDNSLVIAKAFEAREINIRAYSKTNGGVGSARNKGLDLAKGKYIYFIDPDDYLASNVLKTILSSIEVNNLEVLTFLSVGTNSIHLKESASIEDKTIAVEIMNGIDYIDKNPYKNEVWWYIIEKDFIKRIGLRFIEDRWMEDAIFTLNLLVNCSRIAHLSYDVHRHVKVKGSAMTSKEPKHYIKVIYDNANAAQVYGGIINKLHNENSINKNVYKRLKARQESFVFFLMVRILKSRISFKEVKAILKTMTKAKAYPLHNFIGKDYNGFVYTTLTKVFSIKWIYYLLFIVFNTFLKIKN</sequence>
<dbReference type="Pfam" id="PF00535">
    <property type="entry name" value="Glycos_transf_2"/>
    <property type="match status" value="1"/>
</dbReference>
<protein>
    <submittedName>
        <fullName evidence="2">Glycosyltransferase involved in cell wall biosynthesis</fullName>
    </submittedName>
</protein>
<keyword evidence="2" id="KW-0808">Transferase</keyword>
<dbReference type="PANTHER" id="PTHR22916:SF3">
    <property type="entry name" value="UDP-GLCNAC:BETAGAL BETA-1,3-N-ACETYLGLUCOSAMINYLTRANSFERASE-LIKE PROTEIN 1"/>
    <property type="match status" value="1"/>
</dbReference>
<dbReference type="InterPro" id="IPR001173">
    <property type="entry name" value="Glyco_trans_2-like"/>
</dbReference>
<reference evidence="2 3" key="1">
    <citation type="submission" date="2018-02" db="EMBL/GenBank/DDBJ databases">
        <title>Genomic Encyclopedia of Archaeal and Bacterial Type Strains, Phase II (KMG-II): from individual species to whole genera.</title>
        <authorList>
            <person name="Goeker M."/>
        </authorList>
    </citation>
    <scope>NUCLEOTIDE SEQUENCE [LARGE SCALE GENOMIC DNA]</scope>
    <source>
        <strain evidence="2 3">DSM 21165</strain>
    </source>
</reference>
<dbReference type="AlphaFoldDB" id="A0A362X1D4"/>
<name>A0A362X1D4_9FLAO</name>
<evidence type="ECO:0000259" key="1">
    <source>
        <dbReference type="Pfam" id="PF00535"/>
    </source>
</evidence>
<dbReference type="SUPFAM" id="SSF53448">
    <property type="entry name" value="Nucleotide-diphospho-sugar transferases"/>
    <property type="match status" value="1"/>
</dbReference>
<evidence type="ECO:0000313" key="3">
    <source>
        <dbReference type="Proteomes" id="UP000251545"/>
    </source>
</evidence>
<accession>A0A362X1D4</accession>
<evidence type="ECO:0000313" key="2">
    <source>
        <dbReference type="EMBL" id="PQV50186.1"/>
    </source>
</evidence>
<proteinExistence type="predicted"/>
<dbReference type="Gene3D" id="3.90.550.10">
    <property type="entry name" value="Spore Coat Polysaccharide Biosynthesis Protein SpsA, Chain A"/>
    <property type="match status" value="1"/>
</dbReference>
<comment type="caution">
    <text evidence="2">The sequence shown here is derived from an EMBL/GenBank/DDBJ whole genome shotgun (WGS) entry which is preliminary data.</text>
</comment>
<dbReference type="InterPro" id="IPR029044">
    <property type="entry name" value="Nucleotide-diphossugar_trans"/>
</dbReference>
<dbReference type="CDD" id="cd00761">
    <property type="entry name" value="Glyco_tranf_GTA_type"/>
    <property type="match status" value="1"/>
</dbReference>
<dbReference type="EMBL" id="PVEO01000002">
    <property type="protein sequence ID" value="PQV50186.1"/>
    <property type="molecule type" value="Genomic_DNA"/>
</dbReference>
<feature type="domain" description="Glycosyltransferase 2-like" evidence="1">
    <location>
        <begin position="8"/>
        <end position="118"/>
    </location>
</feature>
<dbReference type="Proteomes" id="UP000251545">
    <property type="component" value="Unassembled WGS sequence"/>
</dbReference>
<gene>
    <name evidence="2" type="ORF">CLV33_10243</name>
</gene>
<organism evidence="2 3">
    <name type="scientific">Jejuia pallidilutea</name>
    <dbReference type="NCBI Taxonomy" id="504487"/>
    <lineage>
        <taxon>Bacteria</taxon>
        <taxon>Pseudomonadati</taxon>
        <taxon>Bacteroidota</taxon>
        <taxon>Flavobacteriia</taxon>
        <taxon>Flavobacteriales</taxon>
        <taxon>Flavobacteriaceae</taxon>
        <taxon>Jejuia</taxon>
    </lineage>
</organism>
<dbReference type="PANTHER" id="PTHR22916">
    <property type="entry name" value="GLYCOSYLTRANSFERASE"/>
    <property type="match status" value="1"/>
</dbReference>
<dbReference type="GO" id="GO:0016758">
    <property type="term" value="F:hexosyltransferase activity"/>
    <property type="evidence" value="ECO:0007669"/>
    <property type="project" value="UniProtKB-ARBA"/>
</dbReference>